<dbReference type="GeneID" id="14870280"/>
<sequence length="359" mass="41274">MQRGLYCLANKTRSLSNVLVNNNKCTNIMGSLVGLQTTTLNKTTTSTTSTSTRNYATFNDKKFEAIKKRRDEEKRAEKIAAEQKFIEASRLSIQDLSFEDALNNLRDKYNKYAVVANSQMTTLFRKAENTDELEQALLFYKSIRNDRPDYFTDEQISLLFYAFERNNAVMLWADVLIHTHTFQIFASGQTVSKSIYHLLRLDSEEATQKAIEMYQDRLVRYSGFSNIFIENIAYGLKRSNNTERIYSLLALADPRVHLSSAAVKTILRGSFASDTTKQALDVLAPYLPSVKRTDGIYHSTILMAKIIANNPQEESQQQEAQEIYKSWDAKQQQLFKEKINSEIEKENHKDSLNNFINQI</sequence>
<gene>
    <name evidence="1" type="ORF">DFA_04026</name>
</gene>
<protein>
    <submittedName>
        <fullName evidence="1">Uncharacterized protein</fullName>
    </submittedName>
</protein>
<dbReference type="EMBL" id="GL883018">
    <property type="protein sequence ID" value="EGG18532.1"/>
    <property type="molecule type" value="Genomic_DNA"/>
</dbReference>
<dbReference type="OMA" id="DKFQIFP"/>
<reference evidence="2" key="1">
    <citation type="journal article" date="2011" name="Genome Res.">
        <title>Phylogeny-wide analysis of social amoeba genomes highlights ancient origins for complex intercellular communication.</title>
        <authorList>
            <person name="Heidel A.J."/>
            <person name="Lawal H.M."/>
            <person name="Felder M."/>
            <person name="Schilde C."/>
            <person name="Helps N.R."/>
            <person name="Tunggal B."/>
            <person name="Rivero F."/>
            <person name="John U."/>
            <person name="Schleicher M."/>
            <person name="Eichinger L."/>
            <person name="Platzer M."/>
            <person name="Noegel A.A."/>
            <person name="Schaap P."/>
            <person name="Gloeckner G."/>
        </authorList>
    </citation>
    <scope>NUCLEOTIDE SEQUENCE [LARGE SCALE GENOMIC DNA]</scope>
    <source>
        <strain evidence="2">SH3</strain>
    </source>
</reference>
<keyword evidence="2" id="KW-1185">Reference proteome</keyword>
<evidence type="ECO:0000313" key="2">
    <source>
        <dbReference type="Proteomes" id="UP000007797"/>
    </source>
</evidence>
<dbReference type="AlphaFoldDB" id="F4Q131"/>
<proteinExistence type="predicted"/>
<accession>F4Q131</accession>
<evidence type="ECO:0000313" key="1">
    <source>
        <dbReference type="EMBL" id="EGG18532.1"/>
    </source>
</evidence>
<name>F4Q131_CACFS</name>
<dbReference type="KEGG" id="dfa:DFA_04026"/>
<dbReference type="OrthoDB" id="20732at2759"/>
<dbReference type="Proteomes" id="UP000007797">
    <property type="component" value="Unassembled WGS sequence"/>
</dbReference>
<dbReference type="RefSeq" id="XP_004366436.1">
    <property type="nucleotide sequence ID" value="XM_004366379.1"/>
</dbReference>
<organism evidence="1 2">
    <name type="scientific">Cavenderia fasciculata</name>
    <name type="common">Slime mold</name>
    <name type="synonym">Dictyostelium fasciculatum</name>
    <dbReference type="NCBI Taxonomy" id="261658"/>
    <lineage>
        <taxon>Eukaryota</taxon>
        <taxon>Amoebozoa</taxon>
        <taxon>Evosea</taxon>
        <taxon>Eumycetozoa</taxon>
        <taxon>Dictyostelia</taxon>
        <taxon>Acytosteliales</taxon>
        <taxon>Cavenderiaceae</taxon>
        <taxon>Cavenderia</taxon>
    </lineage>
</organism>